<dbReference type="CDD" id="cd00090">
    <property type="entry name" value="HTH_ARSR"/>
    <property type="match status" value="1"/>
</dbReference>
<evidence type="ECO:0000256" key="1">
    <source>
        <dbReference type="ARBA" id="ARBA00023015"/>
    </source>
</evidence>
<dbReference type="AlphaFoldDB" id="A0A1H0Q511"/>
<dbReference type="SUPFAM" id="SSF46785">
    <property type="entry name" value="Winged helix' DNA-binding domain"/>
    <property type="match status" value="1"/>
</dbReference>
<dbReference type="PROSITE" id="PS50995">
    <property type="entry name" value="HTH_MARR_2"/>
    <property type="match status" value="1"/>
</dbReference>
<dbReference type="RefSeq" id="WP_170837291.1">
    <property type="nucleotide sequence ID" value="NZ_FNJR01000002.1"/>
</dbReference>
<dbReference type="Proteomes" id="UP000199497">
    <property type="component" value="Unassembled WGS sequence"/>
</dbReference>
<dbReference type="GO" id="GO:0003700">
    <property type="term" value="F:DNA-binding transcription factor activity"/>
    <property type="evidence" value="ECO:0007669"/>
    <property type="project" value="InterPro"/>
</dbReference>
<dbReference type="Gene3D" id="1.10.10.10">
    <property type="entry name" value="Winged helix-like DNA-binding domain superfamily/Winged helix DNA-binding domain"/>
    <property type="match status" value="1"/>
</dbReference>
<organism evidence="5 6">
    <name type="scientific">Actinopolyspora xinjiangensis</name>
    <dbReference type="NCBI Taxonomy" id="405564"/>
    <lineage>
        <taxon>Bacteria</taxon>
        <taxon>Bacillati</taxon>
        <taxon>Actinomycetota</taxon>
        <taxon>Actinomycetes</taxon>
        <taxon>Actinopolysporales</taxon>
        <taxon>Actinopolysporaceae</taxon>
        <taxon>Actinopolyspora</taxon>
    </lineage>
</organism>
<keyword evidence="6" id="KW-1185">Reference proteome</keyword>
<dbReference type="SMART" id="SM00347">
    <property type="entry name" value="HTH_MARR"/>
    <property type="match status" value="1"/>
</dbReference>
<dbReference type="STRING" id="405564.SAMN04487905_10254"/>
<dbReference type="Pfam" id="PF12802">
    <property type="entry name" value="MarR_2"/>
    <property type="match status" value="1"/>
</dbReference>
<feature type="domain" description="HTH marR-type" evidence="4">
    <location>
        <begin position="10"/>
        <end position="142"/>
    </location>
</feature>
<keyword evidence="3" id="KW-0804">Transcription</keyword>
<dbReference type="PANTHER" id="PTHR42756:SF1">
    <property type="entry name" value="TRANSCRIPTIONAL REPRESSOR OF EMRAB OPERON"/>
    <property type="match status" value="1"/>
</dbReference>
<dbReference type="InterPro" id="IPR000835">
    <property type="entry name" value="HTH_MarR-typ"/>
</dbReference>
<gene>
    <name evidence="5" type="ORF">SAMN04487905_10254</name>
</gene>
<name>A0A1H0Q511_9ACTN</name>
<keyword evidence="1" id="KW-0805">Transcription regulation</keyword>
<dbReference type="EMBL" id="FNJR01000002">
    <property type="protein sequence ID" value="SDP11758.1"/>
    <property type="molecule type" value="Genomic_DNA"/>
</dbReference>
<reference evidence="6" key="1">
    <citation type="submission" date="2016-10" db="EMBL/GenBank/DDBJ databases">
        <authorList>
            <person name="Varghese N."/>
            <person name="Submissions S."/>
        </authorList>
    </citation>
    <scope>NUCLEOTIDE SEQUENCE [LARGE SCALE GENOMIC DNA]</scope>
    <source>
        <strain evidence="6">DSM 46732</strain>
    </source>
</reference>
<protein>
    <submittedName>
        <fullName evidence="5">Transcriptional regulator, MarR family</fullName>
    </submittedName>
</protein>
<dbReference type="InterPro" id="IPR036388">
    <property type="entry name" value="WH-like_DNA-bd_sf"/>
</dbReference>
<evidence type="ECO:0000313" key="5">
    <source>
        <dbReference type="EMBL" id="SDP11758.1"/>
    </source>
</evidence>
<evidence type="ECO:0000259" key="4">
    <source>
        <dbReference type="PROSITE" id="PS50995"/>
    </source>
</evidence>
<sequence length="168" mass="18314">MNDELGRRCEAALGELLQRRIRVNLYEDLVAGVGRGVDITSYPILSGLARLGPVTAGTLGAEVGLDRSGVSRHATRLEDGGLITRRPDPADARNTLLILTDEGESTVAVLRDRLAGIFEQQLRSWPSHQAEQFVAGLERFVRENHDRSFADIVPGTNNPLATTDQEAD</sequence>
<proteinExistence type="predicted"/>
<dbReference type="PANTHER" id="PTHR42756">
    <property type="entry name" value="TRANSCRIPTIONAL REGULATOR, MARR"/>
    <property type="match status" value="1"/>
</dbReference>
<dbReference type="InterPro" id="IPR036390">
    <property type="entry name" value="WH_DNA-bd_sf"/>
</dbReference>
<dbReference type="InterPro" id="IPR011991">
    <property type="entry name" value="ArsR-like_HTH"/>
</dbReference>
<evidence type="ECO:0000256" key="2">
    <source>
        <dbReference type="ARBA" id="ARBA00023125"/>
    </source>
</evidence>
<evidence type="ECO:0000313" key="6">
    <source>
        <dbReference type="Proteomes" id="UP000199497"/>
    </source>
</evidence>
<dbReference type="GO" id="GO:0003677">
    <property type="term" value="F:DNA binding"/>
    <property type="evidence" value="ECO:0007669"/>
    <property type="project" value="UniProtKB-KW"/>
</dbReference>
<evidence type="ECO:0000256" key="3">
    <source>
        <dbReference type="ARBA" id="ARBA00023163"/>
    </source>
</evidence>
<keyword evidence="2" id="KW-0238">DNA-binding</keyword>
<accession>A0A1H0Q511</accession>